<protein>
    <recommendedName>
        <fullName evidence="1">FANCL UBC-like domain-containing protein</fullName>
    </recommendedName>
</protein>
<dbReference type="GO" id="GO:0036297">
    <property type="term" value="P:interstrand cross-link repair"/>
    <property type="evidence" value="ECO:0007669"/>
    <property type="project" value="InterPro"/>
</dbReference>
<sequence>MSSCLSFMIRDKKGRVHKLEISLSRNYPESSPTIAAVSSDAPCINEVVWSKKSRLKDVVQQFNEVQEALHVLVFSFTLLYMYPTTWSCETVPLE</sequence>
<evidence type="ECO:0000313" key="2">
    <source>
        <dbReference type="EMBL" id="RRT75107.1"/>
    </source>
</evidence>
<dbReference type="AlphaFoldDB" id="A0A427AFT7"/>
<dbReference type="Pfam" id="PF18890">
    <property type="entry name" value="FANCL_d2"/>
    <property type="match status" value="1"/>
</dbReference>
<dbReference type="InterPro" id="IPR016135">
    <property type="entry name" value="UBQ-conjugating_enzyme/RWD"/>
</dbReference>
<dbReference type="InterPro" id="IPR043898">
    <property type="entry name" value="FANCL_d2"/>
</dbReference>
<dbReference type="Gene3D" id="3.10.110.10">
    <property type="entry name" value="Ubiquitin Conjugating Enzyme"/>
    <property type="match status" value="1"/>
</dbReference>
<dbReference type="CDD" id="cd23831">
    <property type="entry name" value="DRWD-N_FANCL"/>
    <property type="match status" value="1"/>
</dbReference>
<feature type="domain" description="FANCL UBC-like" evidence="1">
    <location>
        <begin position="5"/>
        <end position="68"/>
    </location>
</feature>
<organism evidence="2 3">
    <name type="scientific">Ensete ventricosum</name>
    <name type="common">Abyssinian banana</name>
    <name type="synonym">Musa ensete</name>
    <dbReference type="NCBI Taxonomy" id="4639"/>
    <lineage>
        <taxon>Eukaryota</taxon>
        <taxon>Viridiplantae</taxon>
        <taxon>Streptophyta</taxon>
        <taxon>Embryophyta</taxon>
        <taxon>Tracheophyta</taxon>
        <taxon>Spermatophyta</taxon>
        <taxon>Magnoliopsida</taxon>
        <taxon>Liliopsida</taxon>
        <taxon>Zingiberales</taxon>
        <taxon>Musaceae</taxon>
        <taxon>Ensete</taxon>
    </lineage>
</organism>
<gene>
    <name evidence="2" type="ORF">B296_00022265</name>
</gene>
<dbReference type="PANTHER" id="PTHR13206">
    <property type="entry name" value="UBIQUITIN LIGASE PROTEIN PHF9 FANCONI ANEMIA GROUP L PROTEIN"/>
    <property type="match status" value="1"/>
</dbReference>
<evidence type="ECO:0000313" key="3">
    <source>
        <dbReference type="Proteomes" id="UP000287651"/>
    </source>
</evidence>
<dbReference type="PANTHER" id="PTHR13206:SF0">
    <property type="entry name" value="E3 UBIQUITIN-PROTEIN LIGASE FANCL"/>
    <property type="match status" value="1"/>
</dbReference>
<reference evidence="2 3" key="1">
    <citation type="journal article" date="2014" name="Agronomy (Basel)">
        <title>A Draft Genome Sequence for Ensete ventricosum, the Drought-Tolerant Tree Against Hunger.</title>
        <authorList>
            <person name="Harrison J."/>
            <person name="Moore K.A."/>
            <person name="Paszkiewicz K."/>
            <person name="Jones T."/>
            <person name="Grant M."/>
            <person name="Ambacheew D."/>
            <person name="Muzemil S."/>
            <person name="Studholme D.J."/>
        </authorList>
    </citation>
    <scope>NUCLEOTIDE SEQUENCE [LARGE SCALE GENOMIC DNA]</scope>
</reference>
<dbReference type="GO" id="GO:0061630">
    <property type="term" value="F:ubiquitin protein ligase activity"/>
    <property type="evidence" value="ECO:0007669"/>
    <property type="project" value="TreeGrafter"/>
</dbReference>
<dbReference type="InterPro" id="IPR026848">
    <property type="entry name" value="Fancl"/>
</dbReference>
<dbReference type="GO" id="GO:0043240">
    <property type="term" value="C:Fanconi anaemia nuclear complex"/>
    <property type="evidence" value="ECO:0007669"/>
    <property type="project" value="InterPro"/>
</dbReference>
<accession>A0A427AFT7</accession>
<dbReference type="GO" id="GO:0006513">
    <property type="term" value="P:protein monoubiquitination"/>
    <property type="evidence" value="ECO:0007669"/>
    <property type="project" value="TreeGrafter"/>
</dbReference>
<proteinExistence type="predicted"/>
<dbReference type="EMBL" id="AMZH03002580">
    <property type="protein sequence ID" value="RRT75107.1"/>
    <property type="molecule type" value="Genomic_DNA"/>
</dbReference>
<comment type="caution">
    <text evidence="2">The sequence shown here is derived from an EMBL/GenBank/DDBJ whole genome shotgun (WGS) entry which is preliminary data.</text>
</comment>
<dbReference type="Proteomes" id="UP000287651">
    <property type="component" value="Unassembled WGS sequence"/>
</dbReference>
<name>A0A427AFT7_ENSVE</name>
<evidence type="ECO:0000259" key="1">
    <source>
        <dbReference type="Pfam" id="PF18890"/>
    </source>
</evidence>